<dbReference type="PROSITE" id="PS50294">
    <property type="entry name" value="WD_REPEATS_REGION"/>
    <property type="match status" value="4"/>
</dbReference>
<dbReference type="OrthoDB" id="10264588at2759"/>
<dbReference type="InterPro" id="IPR019775">
    <property type="entry name" value="WD40_repeat_CS"/>
</dbReference>
<evidence type="ECO:0000313" key="7">
    <source>
        <dbReference type="EnsemblMetazoa" id="XP_024083740.1"/>
    </source>
</evidence>
<name>A0A8I6TMG0_CIMLE</name>
<feature type="region of interest" description="Disordered" evidence="6">
    <location>
        <begin position="369"/>
        <end position="391"/>
    </location>
</feature>
<accession>A0A8I6TMG0</accession>
<sequence>MEWQDPVLEQHFIGHGGTVTCLAFSPSGKQLASASLDKTFMNWNLASSKGSLRYRAKPLPVTHVTFSPSGNLIGSSQGQFVRMWMASIQGKSLDFKAHTSTIRSVRFSPDGRTFVTASDDKCIKIWRTSRRKFVASLIGHTNWVRFANFSYDGNQIVSCSDDKSVRLWDTRISKQIHIFNEIKDCPLHVDFHPAKTYIGVAVGKNIKIYDMRYVKLLQYYPCHDGEIYNFSFHPNGNFMLTGSEDKTSKIIDLIEGRPVLSLEGHTEAVTAVTFSQSGSNFATGSKDKNVFVWKTNLEHDRKTEEKFIKNINGYRKAKLPKLSSREVKSKSSWHTLTTDECSNGDSQEFDKLSRLTSCTSTNIKSDKECTTDATTDDPYDHEQFQNEDNQPEIVDKENLVKICLNGAGTNIKPIENSIGTLLTSVDTLSNRMNELEKKISMLEILNTALDDKDKRHHSY</sequence>
<dbReference type="CTD" id="39502"/>
<feature type="repeat" description="WD" evidence="4">
    <location>
        <begin position="220"/>
        <end position="261"/>
    </location>
</feature>
<evidence type="ECO:0000256" key="1">
    <source>
        <dbReference type="ARBA" id="ARBA00022574"/>
    </source>
</evidence>
<dbReference type="RefSeq" id="XP_024083740.1">
    <property type="nucleotide sequence ID" value="XM_024227972.1"/>
</dbReference>
<dbReference type="AlphaFoldDB" id="A0A8I6TMG0"/>
<feature type="coiled-coil region" evidence="5">
    <location>
        <begin position="418"/>
        <end position="452"/>
    </location>
</feature>
<organism evidence="7 8">
    <name type="scientific">Cimex lectularius</name>
    <name type="common">Bed bug</name>
    <name type="synonym">Acanthia lectularia</name>
    <dbReference type="NCBI Taxonomy" id="79782"/>
    <lineage>
        <taxon>Eukaryota</taxon>
        <taxon>Metazoa</taxon>
        <taxon>Ecdysozoa</taxon>
        <taxon>Arthropoda</taxon>
        <taxon>Hexapoda</taxon>
        <taxon>Insecta</taxon>
        <taxon>Pterygota</taxon>
        <taxon>Neoptera</taxon>
        <taxon>Paraneoptera</taxon>
        <taxon>Hemiptera</taxon>
        <taxon>Heteroptera</taxon>
        <taxon>Panheteroptera</taxon>
        <taxon>Cimicomorpha</taxon>
        <taxon>Cimicidae</taxon>
        <taxon>Cimex</taxon>
    </lineage>
</organism>
<dbReference type="PANTHER" id="PTHR44019:SF8">
    <property type="entry name" value="POC1 CENTRIOLAR PROTEIN HOMOLOG"/>
    <property type="match status" value="1"/>
</dbReference>
<evidence type="ECO:0000256" key="6">
    <source>
        <dbReference type="SAM" id="MobiDB-lite"/>
    </source>
</evidence>
<evidence type="ECO:0000256" key="4">
    <source>
        <dbReference type="PROSITE-ProRule" id="PRU00221"/>
    </source>
</evidence>
<keyword evidence="8" id="KW-1185">Reference proteome</keyword>
<dbReference type="GO" id="GO:0036064">
    <property type="term" value="C:ciliary basal body"/>
    <property type="evidence" value="ECO:0007669"/>
    <property type="project" value="TreeGrafter"/>
</dbReference>
<evidence type="ECO:0008006" key="9">
    <source>
        <dbReference type="Google" id="ProtNLM"/>
    </source>
</evidence>
<dbReference type="Proteomes" id="UP000494040">
    <property type="component" value="Unassembled WGS sequence"/>
</dbReference>
<dbReference type="GO" id="GO:0060271">
    <property type="term" value="P:cilium assembly"/>
    <property type="evidence" value="ECO:0007669"/>
    <property type="project" value="TreeGrafter"/>
</dbReference>
<dbReference type="Gene3D" id="2.130.10.10">
    <property type="entry name" value="YVTN repeat-like/Quinoprotein amine dehydrogenase"/>
    <property type="match status" value="2"/>
</dbReference>
<evidence type="ECO:0000313" key="8">
    <source>
        <dbReference type="Proteomes" id="UP000494040"/>
    </source>
</evidence>
<evidence type="ECO:0000256" key="3">
    <source>
        <dbReference type="ARBA" id="ARBA00037984"/>
    </source>
</evidence>
<proteinExistence type="inferred from homology"/>
<dbReference type="InterPro" id="IPR036322">
    <property type="entry name" value="WD40_repeat_dom_sf"/>
</dbReference>
<dbReference type="InterPro" id="IPR001680">
    <property type="entry name" value="WD40_rpt"/>
</dbReference>
<dbReference type="KEGG" id="clec:106670000"/>
<protein>
    <recommendedName>
        <fullName evidence="9">WD repeat-containing protein 55 homolog</fullName>
    </recommendedName>
</protein>
<keyword evidence="2" id="KW-0677">Repeat</keyword>
<dbReference type="GeneID" id="106670000"/>
<dbReference type="Pfam" id="PF00400">
    <property type="entry name" value="WD40"/>
    <property type="match status" value="5"/>
</dbReference>
<feature type="repeat" description="WD" evidence="4">
    <location>
        <begin position="262"/>
        <end position="303"/>
    </location>
</feature>
<evidence type="ECO:0000256" key="5">
    <source>
        <dbReference type="SAM" id="Coils"/>
    </source>
</evidence>
<feature type="repeat" description="WD" evidence="4">
    <location>
        <begin position="12"/>
        <end position="53"/>
    </location>
</feature>
<dbReference type="PRINTS" id="PR00320">
    <property type="entry name" value="GPROTEINBRPT"/>
</dbReference>
<reference evidence="7" key="1">
    <citation type="submission" date="2022-01" db="UniProtKB">
        <authorList>
            <consortium name="EnsemblMetazoa"/>
        </authorList>
    </citation>
    <scope>IDENTIFICATION</scope>
</reference>
<dbReference type="InterPro" id="IPR050505">
    <property type="entry name" value="WDR55/POC1"/>
</dbReference>
<dbReference type="CDD" id="cd00200">
    <property type="entry name" value="WD40"/>
    <property type="match status" value="1"/>
</dbReference>
<dbReference type="EnsemblMetazoa" id="XM_024227972.1">
    <property type="protein sequence ID" value="XP_024083740.1"/>
    <property type="gene ID" value="LOC106670000"/>
</dbReference>
<dbReference type="PANTHER" id="PTHR44019">
    <property type="entry name" value="WD REPEAT-CONTAINING PROTEIN 55"/>
    <property type="match status" value="1"/>
</dbReference>
<dbReference type="InterPro" id="IPR020472">
    <property type="entry name" value="WD40_PAC1"/>
</dbReference>
<dbReference type="OMA" id="MIKFHPK"/>
<comment type="similarity">
    <text evidence="3">Belongs to the WD repeat POC1 family.</text>
</comment>
<dbReference type="InterPro" id="IPR015943">
    <property type="entry name" value="WD40/YVTN_repeat-like_dom_sf"/>
</dbReference>
<dbReference type="PROSITE" id="PS50082">
    <property type="entry name" value="WD_REPEATS_2"/>
    <property type="match status" value="5"/>
</dbReference>
<keyword evidence="1 4" id="KW-0853">WD repeat</keyword>
<dbReference type="PROSITE" id="PS00678">
    <property type="entry name" value="WD_REPEATS_1"/>
    <property type="match status" value="1"/>
</dbReference>
<dbReference type="SUPFAM" id="SSF50978">
    <property type="entry name" value="WD40 repeat-like"/>
    <property type="match status" value="1"/>
</dbReference>
<evidence type="ECO:0000256" key="2">
    <source>
        <dbReference type="ARBA" id="ARBA00022737"/>
    </source>
</evidence>
<feature type="repeat" description="WD" evidence="4">
    <location>
        <begin position="95"/>
        <end position="136"/>
    </location>
</feature>
<dbReference type="SMART" id="SM00320">
    <property type="entry name" value="WD40"/>
    <property type="match status" value="7"/>
</dbReference>
<dbReference type="GO" id="GO:0005814">
    <property type="term" value="C:centriole"/>
    <property type="evidence" value="ECO:0007669"/>
    <property type="project" value="TreeGrafter"/>
</dbReference>
<keyword evidence="5" id="KW-0175">Coiled coil</keyword>
<feature type="repeat" description="WD" evidence="4">
    <location>
        <begin position="137"/>
        <end position="178"/>
    </location>
</feature>